<dbReference type="PROSITE" id="PS51849">
    <property type="entry name" value="RSGI_N"/>
    <property type="match status" value="1"/>
</dbReference>
<keyword evidence="2" id="KW-1003">Cell membrane</keyword>
<keyword evidence="4 7" id="KW-1133">Transmembrane helix</keyword>
<organism evidence="9 10">
    <name type="scientific">Cohnella kolymensis</name>
    <dbReference type="NCBI Taxonomy" id="1590652"/>
    <lineage>
        <taxon>Bacteria</taxon>
        <taxon>Bacillati</taxon>
        <taxon>Bacillota</taxon>
        <taxon>Bacilli</taxon>
        <taxon>Bacillales</taxon>
        <taxon>Paenibacillaceae</taxon>
        <taxon>Cohnella</taxon>
    </lineage>
</organism>
<feature type="compositionally biased region" description="Acidic residues" evidence="6">
    <location>
        <begin position="399"/>
        <end position="410"/>
    </location>
</feature>
<dbReference type="Pfam" id="PF12791">
    <property type="entry name" value="RsgI_N"/>
    <property type="match status" value="1"/>
</dbReference>
<dbReference type="Pfam" id="PF23750">
    <property type="entry name" value="RsgI_M"/>
    <property type="match status" value="1"/>
</dbReference>
<evidence type="ECO:0000259" key="8">
    <source>
        <dbReference type="PROSITE" id="PS51849"/>
    </source>
</evidence>
<dbReference type="InterPro" id="IPR055431">
    <property type="entry name" value="RsgI_M"/>
</dbReference>
<dbReference type="InterPro" id="IPR024449">
    <property type="entry name" value="Anti-sigma_RsgI_N"/>
</dbReference>
<feature type="transmembrane region" description="Helical" evidence="7">
    <location>
        <begin position="52"/>
        <end position="73"/>
    </location>
</feature>
<evidence type="ECO:0000313" key="10">
    <source>
        <dbReference type="Proteomes" id="UP000054526"/>
    </source>
</evidence>
<dbReference type="RefSeq" id="WP_041062765.1">
    <property type="nucleotide sequence ID" value="NZ_JXAL01000016.1"/>
</dbReference>
<evidence type="ECO:0000256" key="7">
    <source>
        <dbReference type="SAM" id="Phobius"/>
    </source>
</evidence>
<evidence type="ECO:0000256" key="4">
    <source>
        <dbReference type="ARBA" id="ARBA00022989"/>
    </source>
</evidence>
<evidence type="ECO:0000313" key="9">
    <source>
        <dbReference type="EMBL" id="KIL35931.1"/>
    </source>
</evidence>
<evidence type="ECO:0000256" key="1">
    <source>
        <dbReference type="ARBA" id="ARBA00004162"/>
    </source>
</evidence>
<dbReference type="Proteomes" id="UP000054526">
    <property type="component" value="Unassembled WGS sequence"/>
</dbReference>
<reference evidence="9 10" key="1">
    <citation type="submission" date="2014-12" db="EMBL/GenBank/DDBJ databases">
        <title>Draft genome sequence of Cohnella kolymensis strain B-2846.</title>
        <authorList>
            <person name="Karlyshev A.V."/>
            <person name="Kudryashova E.B."/>
        </authorList>
    </citation>
    <scope>NUCLEOTIDE SEQUENCE [LARGE SCALE GENOMIC DNA]</scope>
    <source>
        <strain evidence="9 10">VKM B-2846</strain>
    </source>
</reference>
<evidence type="ECO:0000256" key="3">
    <source>
        <dbReference type="ARBA" id="ARBA00022692"/>
    </source>
</evidence>
<evidence type="ECO:0000256" key="5">
    <source>
        <dbReference type="ARBA" id="ARBA00023136"/>
    </source>
</evidence>
<evidence type="ECO:0000256" key="6">
    <source>
        <dbReference type="SAM" id="MobiDB-lite"/>
    </source>
</evidence>
<comment type="caution">
    <text evidence="9">The sequence shown here is derived from an EMBL/GenBank/DDBJ whole genome shotgun (WGS) entry which is preliminary data.</text>
</comment>
<proteinExistence type="predicted"/>
<keyword evidence="5 7" id="KW-0472">Membrane</keyword>
<sequence length="410" mass="45272">MNRGTVMELGRKNTVVLTPDGQFVHIRKETHHRIGTETAFSTEAHLRMGRHWIASGLSAAALLLLFLGLWTFWTPPVVAYVTMDINPSVELGLDAKERVREVRAVNDDADFIVEGLSYRGRDLESVMAEIAKKLVAKNLLTMTDGQIVIASVPVKALDAGWETEVTYKMKQVLLEAAGQGNVQAAQSLHITTVSLPAEVREEAEANGVSSGKMAFWLIADSQGHELSIDTLKSESLKNIAASWGKVDEIMSDHEQSKETKHAWKKLLKQAKKNKKLTAESERNSPAPSGEEETVEPTPSEKPDASDKPQGSDKPKQAGEGEDGKKSGDIDKPGRSGQDKPKDRQGNDDDKDDEDKVDDGKQDKVRDKDGKVKTDDRKKSDAAQKWQTKRDQNSGKNDDPDHDDDDRDTDE</sequence>
<name>A0ABR5A4K6_9BACL</name>
<feature type="domain" description="RsgI N-terminal anti-sigma" evidence="8">
    <location>
        <begin position="2"/>
        <end position="49"/>
    </location>
</feature>
<comment type="subcellular location">
    <subcellularLocation>
        <location evidence="1">Cell membrane</location>
        <topology evidence="1">Single-pass membrane protein</topology>
    </subcellularLocation>
</comment>
<dbReference type="EMBL" id="JXAL01000016">
    <property type="protein sequence ID" value="KIL35931.1"/>
    <property type="molecule type" value="Genomic_DNA"/>
</dbReference>
<accession>A0ABR5A4K6</accession>
<keyword evidence="3 7" id="KW-0812">Transmembrane</keyword>
<evidence type="ECO:0000256" key="2">
    <source>
        <dbReference type="ARBA" id="ARBA00022475"/>
    </source>
</evidence>
<feature type="compositionally biased region" description="Basic and acidic residues" evidence="6">
    <location>
        <begin position="357"/>
        <end position="398"/>
    </location>
</feature>
<keyword evidence="10" id="KW-1185">Reference proteome</keyword>
<feature type="compositionally biased region" description="Basic and acidic residues" evidence="6">
    <location>
        <begin position="298"/>
        <end position="347"/>
    </location>
</feature>
<gene>
    <name evidence="9" type="ORF">SD71_11185</name>
</gene>
<feature type="region of interest" description="Disordered" evidence="6">
    <location>
        <begin position="269"/>
        <end position="410"/>
    </location>
</feature>
<protein>
    <recommendedName>
        <fullName evidence="8">RsgI N-terminal anti-sigma domain-containing protein</fullName>
    </recommendedName>
</protein>